<proteinExistence type="predicted"/>
<evidence type="ECO:0000256" key="1">
    <source>
        <dbReference type="SAM" id="Phobius"/>
    </source>
</evidence>
<evidence type="ECO:0000313" key="2">
    <source>
        <dbReference type="EMBL" id="KAJ9579999.1"/>
    </source>
</evidence>
<sequence>MWEEIQLSGCYFIFTIVQGILMTVWFWMTASRYAQLLKEAEMLKSKIEKTKQIIRTMRGQLELNISNMDLIDVPRNMELCDELQNASVHLQTLLTRFRTMEKDVLKLADYPVEKNDKI</sequence>
<reference evidence="2" key="2">
    <citation type="submission" date="2023-05" db="EMBL/GenBank/DDBJ databases">
        <authorList>
            <person name="Fouks B."/>
        </authorList>
    </citation>
    <scope>NUCLEOTIDE SEQUENCE</scope>
    <source>
        <strain evidence="2">Stay&amp;Tobe</strain>
        <tissue evidence="2">Testes</tissue>
    </source>
</reference>
<dbReference type="EMBL" id="JASPKZ010008365">
    <property type="protein sequence ID" value="KAJ9579999.1"/>
    <property type="molecule type" value="Genomic_DNA"/>
</dbReference>
<keyword evidence="1" id="KW-0812">Transmembrane</keyword>
<reference evidence="2" key="1">
    <citation type="journal article" date="2023" name="IScience">
        <title>Live-bearing cockroach genome reveals convergent evolutionary mechanisms linked to viviparity in insects and beyond.</title>
        <authorList>
            <person name="Fouks B."/>
            <person name="Harrison M.C."/>
            <person name="Mikhailova A.A."/>
            <person name="Marchal E."/>
            <person name="English S."/>
            <person name="Carruthers M."/>
            <person name="Jennings E.C."/>
            <person name="Chiamaka E.L."/>
            <person name="Frigard R.A."/>
            <person name="Pippel M."/>
            <person name="Attardo G.M."/>
            <person name="Benoit J.B."/>
            <person name="Bornberg-Bauer E."/>
            <person name="Tobe S.S."/>
        </authorList>
    </citation>
    <scope>NUCLEOTIDE SEQUENCE</scope>
    <source>
        <strain evidence="2">Stay&amp;Tobe</strain>
    </source>
</reference>
<gene>
    <name evidence="2" type="ORF">L9F63_004382</name>
</gene>
<protein>
    <submittedName>
        <fullName evidence="2">Uncharacterized protein</fullName>
    </submittedName>
</protein>
<accession>A0AAD7ZG59</accession>
<name>A0AAD7ZG59_DIPPU</name>
<keyword evidence="3" id="KW-1185">Reference proteome</keyword>
<keyword evidence="1" id="KW-0472">Membrane</keyword>
<dbReference type="AlphaFoldDB" id="A0AAD7ZG59"/>
<organism evidence="2 3">
    <name type="scientific">Diploptera punctata</name>
    <name type="common">Pacific beetle cockroach</name>
    <dbReference type="NCBI Taxonomy" id="6984"/>
    <lineage>
        <taxon>Eukaryota</taxon>
        <taxon>Metazoa</taxon>
        <taxon>Ecdysozoa</taxon>
        <taxon>Arthropoda</taxon>
        <taxon>Hexapoda</taxon>
        <taxon>Insecta</taxon>
        <taxon>Pterygota</taxon>
        <taxon>Neoptera</taxon>
        <taxon>Polyneoptera</taxon>
        <taxon>Dictyoptera</taxon>
        <taxon>Blattodea</taxon>
        <taxon>Blaberoidea</taxon>
        <taxon>Blaberidae</taxon>
        <taxon>Diplopterinae</taxon>
        <taxon>Diploptera</taxon>
    </lineage>
</organism>
<dbReference type="Proteomes" id="UP001233999">
    <property type="component" value="Unassembled WGS sequence"/>
</dbReference>
<keyword evidence="1" id="KW-1133">Transmembrane helix</keyword>
<comment type="caution">
    <text evidence="2">The sequence shown here is derived from an EMBL/GenBank/DDBJ whole genome shotgun (WGS) entry which is preliminary data.</text>
</comment>
<evidence type="ECO:0000313" key="3">
    <source>
        <dbReference type="Proteomes" id="UP001233999"/>
    </source>
</evidence>
<feature type="transmembrane region" description="Helical" evidence="1">
    <location>
        <begin position="6"/>
        <end position="28"/>
    </location>
</feature>